<dbReference type="EMBL" id="BMIQ01000001">
    <property type="protein sequence ID" value="GGD90628.1"/>
    <property type="molecule type" value="Genomic_DNA"/>
</dbReference>
<dbReference type="RefSeq" id="WP_188906782.1">
    <property type="nucleotide sequence ID" value="NZ_BMIQ01000001.1"/>
</dbReference>
<accession>A0A916ZEH8</accession>
<dbReference type="AlphaFoldDB" id="A0A916ZEH8"/>
<evidence type="ECO:0000313" key="7">
    <source>
        <dbReference type="EMBL" id="GGD90628.1"/>
    </source>
</evidence>
<keyword evidence="3" id="KW-0679">Respiratory chain</keyword>
<gene>
    <name evidence="7" type="ORF">GCM10011390_06730</name>
</gene>
<dbReference type="Gene3D" id="3.30.160.190">
    <property type="entry name" value="atu1810 like domain"/>
    <property type="match status" value="1"/>
</dbReference>
<dbReference type="Proteomes" id="UP000644699">
    <property type="component" value="Unassembled WGS sequence"/>
</dbReference>
<evidence type="ECO:0000256" key="4">
    <source>
        <dbReference type="ARBA" id="ARBA00022946"/>
    </source>
</evidence>
<dbReference type="PANTHER" id="PTHR12219">
    <property type="entry name" value="NADH-UBIQUINONE OXIDOREDUCTASE"/>
    <property type="match status" value="1"/>
</dbReference>
<comment type="subcellular location">
    <subcellularLocation>
        <location evidence="1">Membrane</location>
    </subcellularLocation>
</comment>
<dbReference type="GO" id="GO:0022900">
    <property type="term" value="P:electron transport chain"/>
    <property type="evidence" value="ECO:0007669"/>
    <property type="project" value="InterPro"/>
</dbReference>
<name>A0A916ZEH8_9HYPH</name>
<evidence type="ECO:0000256" key="2">
    <source>
        <dbReference type="ARBA" id="ARBA00022448"/>
    </source>
</evidence>
<dbReference type="PANTHER" id="PTHR12219:SF8">
    <property type="entry name" value="NADH DEHYDROGENASE [UBIQUINONE] IRON-SULFUR PROTEIN 4, MITOCHONDRIAL"/>
    <property type="match status" value="1"/>
</dbReference>
<reference evidence="7" key="1">
    <citation type="journal article" date="2014" name="Int. J. Syst. Evol. Microbiol.">
        <title>Complete genome sequence of Corynebacterium casei LMG S-19264T (=DSM 44701T), isolated from a smear-ripened cheese.</title>
        <authorList>
            <consortium name="US DOE Joint Genome Institute (JGI-PGF)"/>
            <person name="Walter F."/>
            <person name="Albersmeier A."/>
            <person name="Kalinowski J."/>
            <person name="Ruckert C."/>
        </authorList>
    </citation>
    <scope>NUCLEOTIDE SEQUENCE</scope>
    <source>
        <strain evidence="7">CGMCC 1.15367</strain>
    </source>
</reference>
<evidence type="ECO:0000313" key="8">
    <source>
        <dbReference type="Proteomes" id="UP000644699"/>
    </source>
</evidence>
<proteinExistence type="predicted"/>
<keyword evidence="5" id="KW-0249">Electron transport</keyword>
<keyword evidence="4" id="KW-0809">Transit peptide</keyword>
<reference evidence="7" key="2">
    <citation type="submission" date="2020-09" db="EMBL/GenBank/DDBJ databases">
        <authorList>
            <person name="Sun Q."/>
            <person name="Zhou Y."/>
        </authorList>
    </citation>
    <scope>NUCLEOTIDE SEQUENCE</scope>
    <source>
        <strain evidence="7">CGMCC 1.15367</strain>
    </source>
</reference>
<sequence>MVARIYRPARTAMQSGKAQTKDWRLTFDRQSDLRIEPLMGYQSSSDTLPQVVLTFDSREQAVEFAERHQIPYRVEEPKEASRRRVSYSDNFRYDRRQPWTH</sequence>
<evidence type="ECO:0000256" key="1">
    <source>
        <dbReference type="ARBA" id="ARBA00004370"/>
    </source>
</evidence>
<keyword evidence="6" id="KW-0472">Membrane</keyword>
<organism evidence="7 8">
    <name type="scientific">Aureimonas endophytica</name>
    <dbReference type="NCBI Taxonomy" id="2027858"/>
    <lineage>
        <taxon>Bacteria</taxon>
        <taxon>Pseudomonadati</taxon>
        <taxon>Pseudomonadota</taxon>
        <taxon>Alphaproteobacteria</taxon>
        <taxon>Hyphomicrobiales</taxon>
        <taxon>Aurantimonadaceae</taxon>
        <taxon>Aureimonas</taxon>
    </lineage>
</organism>
<keyword evidence="2" id="KW-0813">Transport</keyword>
<dbReference type="GO" id="GO:0016020">
    <property type="term" value="C:membrane"/>
    <property type="evidence" value="ECO:0007669"/>
    <property type="project" value="UniProtKB-SubCell"/>
</dbReference>
<protein>
    <submittedName>
        <fullName evidence="7">NADH-ubiquinone oxidoreductase</fullName>
    </submittedName>
</protein>
<keyword evidence="8" id="KW-1185">Reference proteome</keyword>
<evidence type="ECO:0000256" key="5">
    <source>
        <dbReference type="ARBA" id="ARBA00022982"/>
    </source>
</evidence>
<dbReference type="Pfam" id="PF04800">
    <property type="entry name" value="NDUS4"/>
    <property type="match status" value="1"/>
</dbReference>
<comment type="caution">
    <text evidence="7">The sequence shown here is derived from an EMBL/GenBank/DDBJ whole genome shotgun (WGS) entry which is preliminary data.</text>
</comment>
<evidence type="ECO:0000256" key="6">
    <source>
        <dbReference type="ARBA" id="ARBA00023136"/>
    </source>
</evidence>
<dbReference type="InterPro" id="IPR038532">
    <property type="entry name" value="NDUFS4-like_sf"/>
</dbReference>
<evidence type="ECO:0000256" key="3">
    <source>
        <dbReference type="ARBA" id="ARBA00022660"/>
    </source>
</evidence>
<dbReference type="InterPro" id="IPR006885">
    <property type="entry name" value="NADH_UbQ_FeS_4_mit-like"/>
</dbReference>